<dbReference type="KEGG" id="sbu:SpiBuddy_2007"/>
<gene>
    <name evidence="2" type="ordered locus">SpiBuddy_2007</name>
</gene>
<sequence>MQRFCCDICSICTRIHYLLQPNWYDNATIMLACNIFFFLLRYFTHFIFTLLHFEGNSTFIKHFFNFPLFFQQTLSFTALHVSKECFDSKKNVPYNLKQLRFF</sequence>
<evidence type="ECO:0000313" key="3">
    <source>
        <dbReference type="Proteomes" id="UP000008466"/>
    </source>
</evidence>
<name>F0RTV8_SPHGB</name>
<accession>F0RTV8</accession>
<protein>
    <submittedName>
        <fullName evidence="2">Uncharacterized protein</fullName>
    </submittedName>
</protein>
<feature type="transmembrane region" description="Helical" evidence="1">
    <location>
        <begin position="27"/>
        <end position="51"/>
    </location>
</feature>
<proteinExistence type="predicted"/>
<evidence type="ECO:0000313" key="2">
    <source>
        <dbReference type="EMBL" id="ADY13829.1"/>
    </source>
</evidence>
<dbReference type="Proteomes" id="UP000008466">
    <property type="component" value="Chromosome"/>
</dbReference>
<keyword evidence="1" id="KW-0812">Transmembrane</keyword>
<organism evidence="2 3">
    <name type="scientific">Sphaerochaeta globosa (strain ATCC BAA-1886 / DSM 22777 / Buddy)</name>
    <name type="common">Spirochaeta sp. (strain Buddy)</name>
    <dbReference type="NCBI Taxonomy" id="158189"/>
    <lineage>
        <taxon>Bacteria</taxon>
        <taxon>Pseudomonadati</taxon>
        <taxon>Spirochaetota</taxon>
        <taxon>Spirochaetia</taxon>
        <taxon>Spirochaetales</taxon>
        <taxon>Sphaerochaetaceae</taxon>
        <taxon>Sphaerochaeta</taxon>
    </lineage>
</organism>
<dbReference type="AlphaFoldDB" id="F0RTV8"/>
<dbReference type="STRING" id="158189.SpiBuddy_2007"/>
<evidence type="ECO:0000256" key="1">
    <source>
        <dbReference type="SAM" id="Phobius"/>
    </source>
</evidence>
<dbReference type="HOGENOM" id="CLU_2275632_0_0_12"/>
<dbReference type="EMBL" id="CP002541">
    <property type="protein sequence ID" value="ADY13829.1"/>
    <property type="molecule type" value="Genomic_DNA"/>
</dbReference>
<keyword evidence="3" id="KW-1185">Reference proteome</keyword>
<keyword evidence="1" id="KW-1133">Transmembrane helix</keyword>
<reference evidence="3" key="1">
    <citation type="submission" date="2011-02" db="EMBL/GenBank/DDBJ databases">
        <title>Complete sequence of Spirochaeta sp. Buddy.</title>
        <authorList>
            <person name="Lucas S."/>
            <person name="Copeland A."/>
            <person name="Lapidus A."/>
            <person name="Cheng J.-F."/>
            <person name="Goodwin L."/>
            <person name="Pitluck S."/>
            <person name="Zeytun A."/>
            <person name="Detter J.C."/>
            <person name="Han C."/>
            <person name="Tapia R."/>
            <person name="Land M."/>
            <person name="Hauser L."/>
            <person name="Kyrpides N."/>
            <person name="Ivanova N."/>
            <person name="Mikhailova N."/>
            <person name="Pagani I."/>
            <person name="Ritalahti K.M."/>
            <person name="Loeffler F.E."/>
            <person name="Woyke T."/>
        </authorList>
    </citation>
    <scope>NUCLEOTIDE SEQUENCE [LARGE SCALE GENOMIC DNA]</scope>
    <source>
        <strain evidence="3">ATCC BAA-1886 / DSM 22777 / Buddy</strain>
    </source>
</reference>
<keyword evidence="1" id="KW-0472">Membrane</keyword>